<reference evidence="1 2" key="1">
    <citation type="submission" date="2018-08" db="EMBL/GenBank/DDBJ databases">
        <authorList>
            <person name="Laetsch R D."/>
            <person name="Stevens L."/>
            <person name="Kumar S."/>
            <person name="Blaxter L. M."/>
        </authorList>
    </citation>
    <scope>NUCLEOTIDE SEQUENCE [LARGE SCALE GENOMIC DNA]</scope>
</reference>
<organism evidence="1 2">
    <name type="scientific">Onchocerca ochengi</name>
    <name type="common">Filarial nematode worm</name>
    <dbReference type="NCBI Taxonomy" id="42157"/>
    <lineage>
        <taxon>Eukaryota</taxon>
        <taxon>Metazoa</taxon>
        <taxon>Ecdysozoa</taxon>
        <taxon>Nematoda</taxon>
        <taxon>Chromadorea</taxon>
        <taxon>Rhabditida</taxon>
        <taxon>Spirurina</taxon>
        <taxon>Spiruromorpha</taxon>
        <taxon>Filarioidea</taxon>
        <taxon>Onchocercidae</taxon>
        <taxon>Onchocerca</taxon>
    </lineage>
</organism>
<name>A0A3P7KR60_ONCOC</name>
<accession>A0A3P7KR60</accession>
<evidence type="ECO:0000313" key="1">
    <source>
        <dbReference type="EMBL" id="VDN01697.1"/>
    </source>
</evidence>
<evidence type="ECO:0000313" key="2">
    <source>
        <dbReference type="Proteomes" id="UP000271087"/>
    </source>
</evidence>
<keyword evidence="2" id="KW-1185">Reference proteome</keyword>
<dbReference type="EMBL" id="UYRW01015168">
    <property type="protein sequence ID" value="VDN01697.1"/>
    <property type="molecule type" value="Genomic_DNA"/>
</dbReference>
<feature type="non-terminal residue" evidence="1">
    <location>
        <position position="1"/>
    </location>
</feature>
<gene>
    <name evidence="1" type="ORF">NOO_LOCUS13406</name>
</gene>
<dbReference type="AlphaFoldDB" id="A0A3P7KR60"/>
<proteinExistence type="predicted"/>
<dbReference type="Proteomes" id="UP000271087">
    <property type="component" value="Unassembled WGS sequence"/>
</dbReference>
<protein>
    <submittedName>
        <fullName evidence="1">Uncharacterized protein</fullName>
    </submittedName>
</protein>
<sequence>AYNRRQNQSGKCMKRIKTHYTINIK</sequence>